<feature type="non-terminal residue" evidence="8">
    <location>
        <position position="1"/>
    </location>
</feature>
<dbReference type="PANTHER" id="PTHR43547:SF2">
    <property type="entry name" value="HYBRID SIGNAL TRANSDUCTION HISTIDINE KINASE C"/>
    <property type="match status" value="1"/>
</dbReference>
<dbReference type="GO" id="GO:0003700">
    <property type="term" value="F:DNA-binding transcription factor activity"/>
    <property type="evidence" value="ECO:0007669"/>
    <property type="project" value="InterPro"/>
</dbReference>
<dbReference type="Pfam" id="PF00072">
    <property type="entry name" value="Response_reg"/>
    <property type="match status" value="1"/>
</dbReference>
<dbReference type="RefSeq" id="WP_172733611.1">
    <property type="nucleotide sequence ID" value="NZ_WKMO01000101.1"/>
</dbReference>
<protein>
    <submittedName>
        <fullName evidence="8">Response regulator</fullName>
    </submittedName>
</protein>
<dbReference type="InterPro" id="IPR018060">
    <property type="entry name" value="HTH_AraC"/>
</dbReference>
<dbReference type="Gene3D" id="3.40.50.2300">
    <property type="match status" value="1"/>
</dbReference>
<dbReference type="PROSITE" id="PS50110">
    <property type="entry name" value="RESPONSE_REGULATORY"/>
    <property type="match status" value="1"/>
</dbReference>
<keyword evidence="2" id="KW-0805">Transcription regulation</keyword>
<dbReference type="InterPro" id="IPR011006">
    <property type="entry name" value="CheY-like_superfamily"/>
</dbReference>
<dbReference type="GO" id="GO:0043565">
    <property type="term" value="F:sequence-specific DNA binding"/>
    <property type="evidence" value="ECO:0007669"/>
    <property type="project" value="InterPro"/>
</dbReference>
<dbReference type="SMART" id="SM00342">
    <property type="entry name" value="HTH_ARAC"/>
    <property type="match status" value="1"/>
</dbReference>
<dbReference type="AlphaFoldDB" id="A0A9Q4MU40"/>
<dbReference type="InterPro" id="IPR020449">
    <property type="entry name" value="Tscrpt_reg_AraC-type_HTH"/>
</dbReference>
<dbReference type="GO" id="GO:0000155">
    <property type="term" value="F:phosphorelay sensor kinase activity"/>
    <property type="evidence" value="ECO:0007669"/>
    <property type="project" value="TreeGrafter"/>
</dbReference>
<evidence type="ECO:0000313" key="8">
    <source>
        <dbReference type="EMBL" id="MSB76305.1"/>
    </source>
</evidence>
<evidence type="ECO:0000256" key="4">
    <source>
        <dbReference type="ARBA" id="ARBA00023163"/>
    </source>
</evidence>
<accession>A0A9Q4MU40</accession>
<feature type="domain" description="HTH araC/xylS-type" evidence="6">
    <location>
        <begin position="190"/>
        <end position="289"/>
    </location>
</feature>
<dbReference type="InterPro" id="IPR001789">
    <property type="entry name" value="Sig_transdc_resp-reg_receiver"/>
</dbReference>
<dbReference type="Proteomes" id="UP000441609">
    <property type="component" value="Unassembled WGS sequence"/>
</dbReference>
<proteinExistence type="predicted"/>
<dbReference type="Pfam" id="PF12833">
    <property type="entry name" value="HTH_18"/>
    <property type="match status" value="1"/>
</dbReference>
<dbReference type="InterPro" id="IPR018062">
    <property type="entry name" value="HTH_AraC-typ_CS"/>
</dbReference>
<evidence type="ECO:0000313" key="9">
    <source>
        <dbReference type="Proteomes" id="UP000441609"/>
    </source>
</evidence>
<dbReference type="FunFam" id="3.40.50.2300:FF:000138">
    <property type="entry name" value="Two-component system sensor histidine kinase/response regulator"/>
    <property type="match status" value="1"/>
</dbReference>
<feature type="modified residue" description="4-aspartylphosphate" evidence="5">
    <location>
        <position position="90"/>
    </location>
</feature>
<dbReference type="PROSITE" id="PS00041">
    <property type="entry name" value="HTH_ARAC_FAMILY_1"/>
    <property type="match status" value="1"/>
</dbReference>
<keyword evidence="4" id="KW-0804">Transcription</keyword>
<dbReference type="SMART" id="SM00448">
    <property type="entry name" value="REC"/>
    <property type="match status" value="1"/>
</dbReference>
<dbReference type="PROSITE" id="PS01124">
    <property type="entry name" value="HTH_ARAC_FAMILY_2"/>
    <property type="match status" value="1"/>
</dbReference>
<feature type="domain" description="Response regulatory" evidence="7">
    <location>
        <begin position="41"/>
        <end position="157"/>
    </location>
</feature>
<dbReference type="PRINTS" id="PR00032">
    <property type="entry name" value="HTHARAC"/>
</dbReference>
<evidence type="ECO:0000259" key="6">
    <source>
        <dbReference type="PROSITE" id="PS01124"/>
    </source>
</evidence>
<comment type="caution">
    <text evidence="8">The sequence shown here is derived from an EMBL/GenBank/DDBJ whole genome shotgun (WGS) entry which is preliminary data.</text>
</comment>
<dbReference type="SUPFAM" id="SSF46689">
    <property type="entry name" value="Homeodomain-like"/>
    <property type="match status" value="1"/>
</dbReference>
<evidence type="ECO:0000256" key="5">
    <source>
        <dbReference type="PROSITE-ProRule" id="PRU00169"/>
    </source>
</evidence>
<dbReference type="EMBL" id="WKMO01000101">
    <property type="protein sequence ID" value="MSB76305.1"/>
    <property type="molecule type" value="Genomic_DNA"/>
</dbReference>
<evidence type="ECO:0000256" key="3">
    <source>
        <dbReference type="ARBA" id="ARBA00023125"/>
    </source>
</evidence>
<dbReference type="InterPro" id="IPR009057">
    <property type="entry name" value="Homeodomain-like_sf"/>
</dbReference>
<dbReference type="Gene3D" id="1.10.10.60">
    <property type="entry name" value="Homeodomain-like"/>
    <property type="match status" value="2"/>
</dbReference>
<evidence type="ECO:0000256" key="2">
    <source>
        <dbReference type="ARBA" id="ARBA00023015"/>
    </source>
</evidence>
<name>A0A9Q4MU40_PARDI</name>
<evidence type="ECO:0000259" key="7">
    <source>
        <dbReference type="PROSITE" id="PS50110"/>
    </source>
</evidence>
<keyword evidence="1 5" id="KW-0597">Phosphoprotein</keyword>
<gene>
    <name evidence="8" type="ORF">GKD70_23980</name>
</gene>
<dbReference type="PANTHER" id="PTHR43547">
    <property type="entry name" value="TWO-COMPONENT HISTIDINE KINASE"/>
    <property type="match status" value="1"/>
</dbReference>
<reference evidence="8 9" key="1">
    <citation type="journal article" date="2019" name="Nat. Med.">
        <title>A library of human gut bacterial isolates paired with longitudinal multiomics data enables mechanistic microbiome research.</title>
        <authorList>
            <person name="Poyet M."/>
            <person name="Groussin M."/>
            <person name="Gibbons S.M."/>
            <person name="Avila-Pacheco J."/>
            <person name="Jiang X."/>
            <person name="Kearney S.M."/>
            <person name="Perrotta A.R."/>
            <person name="Berdy B."/>
            <person name="Zhao S."/>
            <person name="Lieberman T.D."/>
            <person name="Swanson P.K."/>
            <person name="Smith M."/>
            <person name="Roesemann S."/>
            <person name="Alexander J.E."/>
            <person name="Rich S.A."/>
            <person name="Livny J."/>
            <person name="Vlamakis H."/>
            <person name="Clish C."/>
            <person name="Bullock K."/>
            <person name="Deik A."/>
            <person name="Scott J."/>
            <person name="Pierce K.A."/>
            <person name="Xavier R.J."/>
            <person name="Alm E.J."/>
        </authorList>
    </citation>
    <scope>NUCLEOTIDE SEQUENCE [LARGE SCALE GENOMIC DNA]</scope>
    <source>
        <strain evidence="8 9">BIOML-A20</strain>
    </source>
</reference>
<organism evidence="8 9">
    <name type="scientific">Parabacteroides distasonis</name>
    <dbReference type="NCBI Taxonomy" id="823"/>
    <lineage>
        <taxon>Bacteria</taxon>
        <taxon>Pseudomonadati</taxon>
        <taxon>Bacteroidota</taxon>
        <taxon>Bacteroidia</taxon>
        <taxon>Bacteroidales</taxon>
        <taxon>Tannerellaceae</taxon>
        <taxon>Parabacteroides</taxon>
    </lineage>
</organism>
<evidence type="ECO:0000256" key="1">
    <source>
        <dbReference type="ARBA" id="ARBA00022553"/>
    </source>
</evidence>
<dbReference type="SUPFAM" id="SSF52172">
    <property type="entry name" value="CheY-like"/>
    <property type="match status" value="1"/>
</dbReference>
<keyword evidence="3" id="KW-0238">DNA-binding</keyword>
<sequence>PLRQELEEIICEPKAYLNELMMDENSGLPSVKEVFDTTPYTILVVDDNPDMTDFLKRTFEGYFKRIIIAGDGVEALQLVRSHVPDIIVSDVMMPRMNGYELCKTIKEDIAISHIPVILLTAKDDKQSLISGYKNGADGYLSKPFEVEMLMELIRNRLKNREYTKKRYLNAGLIPTPEESTISLTDETFLIKLNSIIQENIDNTNLGIQFICQEVGLGRSSLYNKLKALTGMGANEYISKLRIEKAITLISGTDMPFSEIAEKTGFTTPSYFSTTFKQYTGETPSQYKERKKKGLTDQ</sequence>